<dbReference type="SUPFAM" id="SSF56672">
    <property type="entry name" value="DNA/RNA polymerases"/>
    <property type="match status" value="1"/>
</dbReference>
<reference evidence="2" key="1">
    <citation type="submission" date="2020-06" db="EMBL/GenBank/DDBJ databases">
        <authorList>
            <person name="Li T."/>
            <person name="Hu X."/>
            <person name="Zhang T."/>
            <person name="Song X."/>
            <person name="Zhang H."/>
            <person name="Dai N."/>
            <person name="Sheng W."/>
            <person name="Hou X."/>
            <person name="Wei L."/>
        </authorList>
    </citation>
    <scope>NUCLEOTIDE SEQUENCE</scope>
    <source>
        <strain evidence="2">KEN8</strain>
        <tissue evidence="2">Leaf</tissue>
    </source>
</reference>
<dbReference type="PANTHER" id="PTHR24559:SF445">
    <property type="entry name" value="RNA-DIRECTED DNA POLYMERASE HOMOLOG"/>
    <property type="match status" value="1"/>
</dbReference>
<dbReference type="InterPro" id="IPR041577">
    <property type="entry name" value="RT_RNaseH_2"/>
</dbReference>
<dbReference type="Pfam" id="PF17919">
    <property type="entry name" value="RT_RNaseH_2"/>
    <property type="match status" value="1"/>
</dbReference>
<protein>
    <recommendedName>
        <fullName evidence="1">Reverse transcriptase/retrotransposon-derived protein RNase H-like domain-containing protein</fullName>
    </recommendedName>
</protein>
<dbReference type="AlphaFoldDB" id="A0AAW2KN80"/>
<comment type="caution">
    <text evidence="2">The sequence shown here is derived from an EMBL/GenBank/DDBJ whole genome shotgun (WGS) entry which is preliminary data.</text>
</comment>
<proteinExistence type="predicted"/>
<organism evidence="2">
    <name type="scientific">Sesamum calycinum</name>
    <dbReference type="NCBI Taxonomy" id="2727403"/>
    <lineage>
        <taxon>Eukaryota</taxon>
        <taxon>Viridiplantae</taxon>
        <taxon>Streptophyta</taxon>
        <taxon>Embryophyta</taxon>
        <taxon>Tracheophyta</taxon>
        <taxon>Spermatophyta</taxon>
        <taxon>Magnoliopsida</taxon>
        <taxon>eudicotyledons</taxon>
        <taxon>Gunneridae</taxon>
        <taxon>Pentapetalae</taxon>
        <taxon>asterids</taxon>
        <taxon>lamiids</taxon>
        <taxon>Lamiales</taxon>
        <taxon>Pedaliaceae</taxon>
        <taxon>Sesamum</taxon>
    </lineage>
</organism>
<name>A0AAW2KN80_9LAMI</name>
<dbReference type="EMBL" id="JACGWM010000302">
    <property type="protein sequence ID" value="KAL0307887.1"/>
    <property type="molecule type" value="Genomic_DNA"/>
</dbReference>
<evidence type="ECO:0000313" key="2">
    <source>
        <dbReference type="EMBL" id="KAL0307887.1"/>
    </source>
</evidence>
<reference evidence="2" key="2">
    <citation type="journal article" date="2024" name="Plant">
        <title>Genomic evolution and insights into agronomic trait innovations of Sesamum species.</title>
        <authorList>
            <person name="Miao H."/>
            <person name="Wang L."/>
            <person name="Qu L."/>
            <person name="Liu H."/>
            <person name="Sun Y."/>
            <person name="Le M."/>
            <person name="Wang Q."/>
            <person name="Wei S."/>
            <person name="Zheng Y."/>
            <person name="Lin W."/>
            <person name="Duan Y."/>
            <person name="Cao H."/>
            <person name="Xiong S."/>
            <person name="Wang X."/>
            <person name="Wei L."/>
            <person name="Li C."/>
            <person name="Ma Q."/>
            <person name="Ju M."/>
            <person name="Zhao R."/>
            <person name="Li G."/>
            <person name="Mu C."/>
            <person name="Tian Q."/>
            <person name="Mei H."/>
            <person name="Zhang T."/>
            <person name="Gao T."/>
            <person name="Zhang H."/>
        </authorList>
    </citation>
    <scope>NUCLEOTIDE SEQUENCE</scope>
    <source>
        <strain evidence="2">KEN8</strain>
    </source>
</reference>
<sequence>MAIIPKRTIKDMTSPNLNQQPLCIEYPDLEVNFELKSSLIHLLPNFRGLVERHQHVKACGICTSLEHVTEMCPTFQEQPVEHVDTIRGFFGQQQKRYDPFSNTYNLGWKDHPNLSYSAQSQNFQRPQYNHLCCYLHPIPNKLASSVSKLESQERFTKSKKEEEEKEIFETFCKVEVNIPLLDAIKQIPHYAKFLKNYAPTKVSKRKRMDTFNGEDHMMFAREENLTPMLAKILEEDMVVDPNISENVFELEALPSLPLHLAFIELPQFRTKLLPSILQTPTLELKELPKYLKYAYLGENNTLSPLDRPSLTSKGLSPSTCMHRILLEDGTKPSREAQCRLNPPMMEVVKKKILKLLDAGFHQILVAPADQDKTKFTCPFGTFDYRRMSFGLGNGPLPLKMYDASFEFDDACAQAFNKLKESLASAPVIRPPDWSQPFEIMCDINNHAIGVVVGQKIGTDPHVIYYASRMLDVT</sequence>
<gene>
    <name evidence="2" type="ORF">Scaly_2560500</name>
</gene>
<feature type="domain" description="Reverse transcriptase/retrotransposon-derived protein RNase H-like" evidence="1">
    <location>
        <begin position="408"/>
        <end position="470"/>
    </location>
</feature>
<evidence type="ECO:0000259" key="1">
    <source>
        <dbReference type="Pfam" id="PF17919"/>
    </source>
</evidence>
<accession>A0AAW2KN80</accession>
<dbReference type="InterPro" id="IPR053134">
    <property type="entry name" value="RNA-dir_DNA_polymerase"/>
</dbReference>
<dbReference type="Gene3D" id="3.10.10.10">
    <property type="entry name" value="HIV Type 1 Reverse Transcriptase, subunit A, domain 1"/>
    <property type="match status" value="2"/>
</dbReference>
<dbReference type="PANTHER" id="PTHR24559">
    <property type="entry name" value="TRANSPOSON TY3-I GAG-POL POLYPROTEIN"/>
    <property type="match status" value="1"/>
</dbReference>
<dbReference type="InterPro" id="IPR043502">
    <property type="entry name" value="DNA/RNA_pol_sf"/>
</dbReference>